<dbReference type="SMART" id="SM00267">
    <property type="entry name" value="GGDEF"/>
    <property type="match status" value="1"/>
</dbReference>
<dbReference type="InterPro" id="IPR000700">
    <property type="entry name" value="PAS-assoc_C"/>
</dbReference>
<keyword evidence="10" id="KW-1185">Reference proteome</keyword>
<proteinExistence type="predicted"/>
<feature type="modified residue" description="4-aspartylphosphate" evidence="3">
    <location>
        <position position="61"/>
    </location>
</feature>
<name>A0A5M3T7C4_LIMPL</name>
<evidence type="ECO:0000256" key="3">
    <source>
        <dbReference type="PROSITE-ProRule" id="PRU00169"/>
    </source>
</evidence>
<dbReference type="PROSITE" id="PS50046">
    <property type="entry name" value="PHYTOCHROME_2"/>
    <property type="match status" value="1"/>
</dbReference>
<evidence type="ECO:0000259" key="6">
    <source>
        <dbReference type="PROSITE" id="PS50112"/>
    </source>
</evidence>
<evidence type="ECO:0000259" key="7">
    <source>
        <dbReference type="PROSITE" id="PS50113"/>
    </source>
</evidence>
<protein>
    <submittedName>
        <fullName evidence="9">PleD-like protein</fullName>
    </submittedName>
</protein>
<dbReference type="SMART" id="SM00091">
    <property type="entry name" value="PAS"/>
    <property type="match status" value="1"/>
</dbReference>
<evidence type="ECO:0000259" key="8">
    <source>
        <dbReference type="PROSITE" id="PS50887"/>
    </source>
</evidence>
<dbReference type="RefSeq" id="WP_014277096.1">
    <property type="nucleotide sequence ID" value="NZ_BIMW01000105.1"/>
</dbReference>
<dbReference type="InterPro" id="IPR000014">
    <property type="entry name" value="PAS"/>
</dbReference>
<keyword evidence="1" id="KW-0808">Transferase</keyword>
<dbReference type="PROSITE" id="PS50110">
    <property type="entry name" value="RESPONSE_REGULATORY"/>
    <property type="match status" value="1"/>
</dbReference>
<dbReference type="EMBL" id="BIMW01000105">
    <property type="protein sequence ID" value="GCE94747.1"/>
    <property type="molecule type" value="Genomic_DNA"/>
</dbReference>
<keyword evidence="3" id="KW-0597">Phosphoprotein</keyword>
<dbReference type="Gene3D" id="3.40.50.2300">
    <property type="match status" value="1"/>
</dbReference>
<dbReference type="SMART" id="SM00448">
    <property type="entry name" value="REC"/>
    <property type="match status" value="1"/>
</dbReference>
<reference evidence="9 10" key="1">
    <citation type="journal article" date="2019" name="J Genomics">
        <title>The Draft Genome of a Hydrogen-producing Cyanobacterium, Arthrospira platensis NIES-46.</title>
        <authorList>
            <person name="Suzuki S."/>
            <person name="Yamaguchi H."/>
            <person name="Kawachi M."/>
        </authorList>
    </citation>
    <scope>NUCLEOTIDE SEQUENCE [LARGE SCALE GENOMIC DNA]</scope>
    <source>
        <strain evidence="9 10">NIES-46</strain>
    </source>
</reference>
<dbReference type="GeneID" id="301683635"/>
<evidence type="ECO:0000256" key="1">
    <source>
        <dbReference type="ARBA" id="ARBA00022679"/>
    </source>
</evidence>
<evidence type="ECO:0000259" key="4">
    <source>
        <dbReference type="PROSITE" id="PS50046"/>
    </source>
</evidence>
<dbReference type="InterPro" id="IPR029787">
    <property type="entry name" value="Nucleotide_cyclase"/>
</dbReference>
<feature type="domain" description="Response regulatory" evidence="5">
    <location>
        <begin position="1"/>
        <end position="128"/>
    </location>
</feature>
<dbReference type="InterPro" id="IPR003018">
    <property type="entry name" value="GAF"/>
</dbReference>
<organism evidence="9 10">
    <name type="scientific">Limnospira platensis NIES-46</name>
    <dbReference type="NCBI Taxonomy" id="1236695"/>
    <lineage>
        <taxon>Bacteria</taxon>
        <taxon>Bacillati</taxon>
        <taxon>Cyanobacteriota</taxon>
        <taxon>Cyanophyceae</taxon>
        <taxon>Oscillatoriophycideae</taxon>
        <taxon>Oscillatoriales</taxon>
        <taxon>Sirenicapillariaceae</taxon>
        <taxon>Limnospira</taxon>
    </lineage>
</organism>
<feature type="domain" description="PAS" evidence="6">
    <location>
        <begin position="161"/>
        <end position="207"/>
    </location>
</feature>
<dbReference type="Gene3D" id="3.30.450.20">
    <property type="entry name" value="PAS domain"/>
    <property type="match status" value="1"/>
</dbReference>
<dbReference type="PROSITE" id="PS50887">
    <property type="entry name" value="GGDEF"/>
    <property type="match status" value="1"/>
</dbReference>
<dbReference type="Pfam" id="PF00072">
    <property type="entry name" value="Response_reg"/>
    <property type="match status" value="1"/>
</dbReference>
<dbReference type="PANTHER" id="PTHR45138">
    <property type="entry name" value="REGULATORY COMPONENTS OF SENSORY TRANSDUCTION SYSTEM"/>
    <property type="match status" value="1"/>
</dbReference>
<dbReference type="InterPro" id="IPR011006">
    <property type="entry name" value="CheY-like_superfamily"/>
</dbReference>
<dbReference type="NCBIfam" id="TIGR00229">
    <property type="entry name" value="sensory_box"/>
    <property type="match status" value="1"/>
</dbReference>
<evidence type="ECO:0000313" key="10">
    <source>
        <dbReference type="Proteomes" id="UP000326169"/>
    </source>
</evidence>
<dbReference type="Gene3D" id="3.30.450.40">
    <property type="match status" value="1"/>
</dbReference>
<feature type="domain" description="GGDEF" evidence="8">
    <location>
        <begin position="513"/>
        <end position="650"/>
    </location>
</feature>
<dbReference type="CDD" id="cd00130">
    <property type="entry name" value="PAS"/>
    <property type="match status" value="1"/>
</dbReference>
<dbReference type="InterPro" id="IPR035965">
    <property type="entry name" value="PAS-like_dom_sf"/>
</dbReference>
<dbReference type="SUPFAM" id="SSF52172">
    <property type="entry name" value="CheY-like"/>
    <property type="match status" value="1"/>
</dbReference>
<sequence>MNELMEDRGKILWIAGDVVNDDHSLPQNILQNHGYEVNLVMGLKLAYHAIQSWPLNLILLDSKLHDGDSYELCNWLKSKSKFQKIPVIIMESRGDLLNKHTVFDVGAADYITQPFHEQEMLKRIEYQITLQRQQHQIKEQDLGLTWESHKSEIAKLALEKQRALLRMVIDANPNIIFIKDWDGRLTLANRAMANLYGTTVDNMMGKTHADLNHKQYQNDYILASDREIMTSGKPRLIAAEPVRLKNGVVRWFQTNKIPLIGNDGQTPYLLVVSTDITERQEAEQELWSHAERERMLRAIVQSIHECLDLEQVLECTVNQIREFLVSDRALIYRLENDGNYRVVMESVSPPWQPLLGTAINYSGLSEVITEMAAANYIKIWSISDVDKAHIPINLRDKLEDLQVKSKLILPIIHRHPDLPSGGTESPHCLWGLLVIHQCDNTRGWQPEEIEALRSLATPIAVAIQQGELHAKLQTVNQELERLASLDGLTGVANRRQFDIHLKREWQRLLREPEPISVIMCDVDFFKAYNDTYGHQVGDECLKQIAKILENCAQRSTDLASRYGGEEFVIVLPNTGIKGALQVADRIQHQMRALEIEHKKSEVSDYVTLSLGVACEVPSNAHSPESLIKLADAALYEAKSKGRNCVIANVETI</sequence>
<dbReference type="CDD" id="cd01949">
    <property type="entry name" value="GGDEF"/>
    <property type="match status" value="1"/>
</dbReference>
<keyword evidence="2" id="KW-0418">Kinase</keyword>
<dbReference type="Pfam" id="PF08448">
    <property type="entry name" value="PAS_4"/>
    <property type="match status" value="1"/>
</dbReference>
<feature type="domain" description="Phytochrome chromophore attachment site" evidence="4">
    <location>
        <begin position="308"/>
        <end position="458"/>
    </location>
</feature>
<gene>
    <name evidence="9" type="ORF">NIES46_28070</name>
</gene>
<dbReference type="NCBIfam" id="TIGR00254">
    <property type="entry name" value="GGDEF"/>
    <property type="match status" value="1"/>
</dbReference>
<dbReference type="SMART" id="SM00065">
    <property type="entry name" value="GAF"/>
    <property type="match status" value="1"/>
</dbReference>
<dbReference type="InterPro" id="IPR029016">
    <property type="entry name" value="GAF-like_dom_sf"/>
</dbReference>
<feature type="domain" description="PAC" evidence="7">
    <location>
        <begin position="230"/>
        <end position="288"/>
    </location>
</feature>
<dbReference type="SUPFAM" id="SSF55073">
    <property type="entry name" value="Nucleotide cyclase"/>
    <property type="match status" value="1"/>
</dbReference>
<comment type="caution">
    <text evidence="9">The sequence shown here is derived from an EMBL/GenBank/DDBJ whole genome shotgun (WGS) entry which is preliminary data.</text>
</comment>
<dbReference type="PROSITE" id="PS50113">
    <property type="entry name" value="PAC"/>
    <property type="match status" value="1"/>
</dbReference>
<evidence type="ECO:0000259" key="5">
    <source>
        <dbReference type="PROSITE" id="PS50110"/>
    </source>
</evidence>
<evidence type="ECO:0000313" key="9">
    <source>
        <dbReference type="EMBL" id="GCE94747.1"/>
    </source>
</evidence>
<dbReference type="SUPFAM" id="SSF55781">
    <property type="entry name" value="GAF domain-like"/>
    <property type="match status" value="1"/>
</dbReference>
<dbReference type="Pfam" id="PF00990">
    <property type="entry name" value="GGDEF"/>
    <property type="match status" value="1"/>
</dbReference>
<accession>A0A5M3T7C4</accession>
<dbReference type="PANTHER" id="PTHR45138:SF9">
    <property type="entry name" value="DIGUANYLATE CYCLASE DGCM-RELATED"/>
    <property type="match status" value="1"/>
</dbReference>
<dbReference type="InterPro" id="IPR016132">
    <property type="entry name" value="Phyto_chromo_attachment"/>
</dbReference>
<dbReference type="Proteomes" id="UP000326169">
    <property type="component" value="Unassembled WGS sequence"/>
</dbReference>
<dbReference type="InterPro" id="IPR001789">
    <property type="entry name" value="Sig_transdc_resp-reg_receiver"/>
</dbReference>
<dbReference type="InterPro" id="IPR043128">
    <property type="entry name" value="Rev_trsase/Diguanyl_cyclase"/>
</dbReference>
<dbReference type="PROSITE" id="PS50112">
    <property type="entry name" value="PAS"/>
    <property type="match status" value="1"/>
</dbReference>
<dbReference type="InterPro" id="IPR000160">
    <property type="entry name" value="GGDEF_dom"/>
</dbReference>
<dbReference type="Pfam" id="PF01590">
    <property type="entry name" value="GAF"/>
    <property type="match status" value="1"/>
</dbReference>
<dbReference type="Gene3D" id="3.30.70.270">
    <property type="match status" value="1"/>
</dbReference>
<evidence type="ECO:0000256" key="2">
    <source>
        <dbReference type="ARBA" id="ARBA00022777"/>
    </source>
</evidence>
<dbReference type="SUPFAM" id="SSF55785">
    <property type="entry name" value="PYP-like sensor domain (PAS domain)"/>
    <property type="match status" value="1"/>
</dbReference>
<dbReference type="InterPro" id="IPR050469">
    <property type="entry name" value="Diguanylate_Cyclase"/>
</dbReference>
<dbReference type="InterPro" id="IPR013656">
    <property type="entry name" value="PAS_4"/>
</dbReference>